<evidence type="ECO:0000256" key="1">
    <source>
        <dbReference type="SAM" id="MobiDB-lite"/>
    </source>
</evidence>
<keyword evidence="2" id="KW-1133">Transmembrane helix</keyword>
<feature type="transmembrane region" description="Helical" evidence="2">
    <location>
        <begin position="77"/>
        <end position="96"/>
    </location>
</feature>
<sequence>MGNRNKVCSKNVKNQSPNPSNDNSSNNHNSSSNINRNKKKSNNNRHNSSSNCSTTIITRESPWMRNSRQKEQEPDTMASQLQSNLFVFLFLGFFWFDFPWGSFIETDPSHFLLPTFTLYLFIYFCFNHPCFLVYRG</sequence>
<feature type="compositionally biased region" description="Low complexity" evidence="1">
    <location>
        <begin position="44"/>
        <end position="58"/>
    </location>
</feature>
<feature type="compositionally biased region" description="Low complexity" evidence="1">
    <location>
        <begin position="13"/>
        <end position="35"/>
    </location>
</feature>
<reference evidence="3" key="2">
    <citation type="submission" date="2020-07" db="EMBL/GenBank/DDBJ databases">
        <authorList>
            <person name="Vera ALvarez R."/>
            <person name="Arias-Moreno D.M."/>
            <person name="Jimenez-Jacinto V."/>
            <person name="Jimenez-Bremont J.F."/>
            <person name="Swaminathan K."/>
            <person name="Moose S.P."/>
            <person name="Guerrero-Gonzalez M.L."/>
            <person name="Marino-Ramirez L."/>
            <person name="Landsman D."/>
            <person name="Rodriguez-Kessler M."/>
            <person name="Delgado-Sanchez P."/>
        </authorList>
    </citation>
    <scope>NUCLEOTIDE SEQUENCE</scope>
    <source>
        <tissue evidence="3">Cladode</tissue>
    </source>
</reference>
<dbReference type="EMBL" id="GISG01092763">
    <property type="protein sequence ID" value="MBA4634867.1"/>
    <property type="molecule type" value="Transcribed_RNA"/>
</dbReference>
<organism evidence="3">
    <name type="scientific">Opuntia streptacantha</name>
    <name type="common">Prickly pear cactus</name>
    <name type="synonym">Opuntia cardona</name>
    <dbReference type="NCBI Taxonomy" id="393608"/>
    <lineage>
        <taxon>Eukaryota</taxon>
        <taxon>Viridiplantae</taxon>
        <taxon>Streptophyta</taxon>
        <taxon>Embryophyta</taxon>
        <taxon>Tracheophyta</taxon>
        <taxon>Spermatophyta</taxon>
        <taxon>Magnoliopsida</taxon>
        <taxon>eudicotyledons</taxon>
        <taxon>Gunneridae</taxon>
        <taxon>Pentapetalae</taxon>
        <taxon>Caryophyllales</taxon>
        <taxon>Cactineae</taxon>
        <taxon>Cactaceae</taxon>
        <taxon>Opuntioideae</taxon>
        <taxon>Opuntia</taxon>
    </lineage>
</organism>
<feature type="compositionally biased region" description="Polar residues" evidence="1">
    <location>
        <begin position="1"/>
        <end position="12"/>
    </location>
</feature>
<evidence type="ECO:0000256" key="2">
    <source>
        <dbReference type="SAM" id="Phobius"/>
    </source>
</evidence>
<protein>
    <submittedName>
        <fullName evidence="3">Uncharacterized protein</fullName>
    </submittedName>
</protein>
<accession>A0A7C9D7J8</accession>
<keyword evidence="2" id="KW-0812">Transmembrane</keyword>
<feature type="region of interest" description="Disordered" evidence="1">
    <location>
        <begin position="1"/>
        <end position="76"/>
    </location>
</feature>
<evidence type="ECO:0000313" key="3">
    <source>
        <dbReference type="EMBL" id="MBA4634867.1"/>
    </source>
</evidence>
<keyword evidence="2" id="KW-0472">Membrane</keyword>
<reference evidence="3" key="1">
    <citation type="journal article" date="2013" name="J. Plant Res.">
        <title>Effect of fungi and light on seed germination of three Opuntia species from semiarid lands of central Mexico.</title>
        <authorList>
            <person name="Delgado-Sanchez P."/>
            <person name="Jimenez-Bremont J.F."/>
            <person name="Guerrero-Gonzalez Mde L."/>
            <person name="Flores J."/>
        </authorList>
    </citation>
    <scope>NUCLEOTIDE SEQUENCE</scope>
    <source>
        <tissue evidence="3">Cladode</tissue>
    </source>
</reference>
<name>A0A7C9D7J8_OPUST</name>
<proteinExistence type="predicted"/>
<feature type="transmembrane region" description="Helical" evidence="2">
    <location>
        <begin position="116"/>
        <end position="134"/>
    </location>
</feature>
<dbReference type="AlphaFoldDB" id="A0A7C9D7J8"/>